<dbReference type="STRING" id="1121322.SAMN02745136_02329"/>
<dbReference type="Proteomes" id="UP000184386">
    <property type="component" value="Unassembled WGS sequence"/>
</dbReference>
<dbReference type="InterPro" id="IPR037522">
    <property type="entry name" value="HD_GYP_dom"/>
</dbReference>
<dbReference type="Pfam" id="PF13487">
    <property type="entry name" value="HD_5"/>
    <property type="match status" value="1"/>
</dbReference>
<dbReference type="SMART" id="SM00471">
    <property type="entry name" value="HDc"/>
    <property type="match status" value="1"/>
</dbReference>
<dbReference type="RefSeq" id="WP_073276013.1">
    <property type="nucleotide sequence ID" value="NZ_FRAC01000011.1"/>
</dbReference>
<dbReference type="NCBIfam" id="TIGR00277">
    <property type="entry name" value="HDIG"/>
    <property type="match status" value="1"/>
</dbReference>
<dbReference type="InterPro" id="IPR006675">
    <property type="entry name" value="HDIG_dom"/>
</dbReference>
<dbReference type="Gene3D" id="1.10.3210.10">
    <property type="entry name" value="Hypothetical protein af1432"/>
    <property type="match status" value="1"/>
</dbReference>
<accession>A0A1M6RXK7</accession>
<evidence type="ECO:0000259" key="1">
    <source>
        <dbReference type="PROSITE" id="PS51832"/>
    </source>
</evidence>
<evidence type="ECO:0000313" key="2">
    <source>
        <dbReference type="EMBL" id="SHK37180.1"/>
    </source>
</evidence>
<proteinExistence type="predicted"/>
<dbReference type="OrthoDB" id="9804747at2"/>
<dbReference type="PANTHER" id="PTHR43155">
    <property type="entry name" value="CYCLIC DI-GMP PHOSPHODIESTERASE PA4108-RELATED"/>
    <property type="match status" value="1"/>
</dbReference>
<name>A0A1M6RXK7_9FIRM</name>
<gene>
    <name evidence="2" type="ORF">SAMN02745136_02329</name>
</gene>
<reference evidence="2 3" key="1">
    <citation type="submission" date="2016-11" db="EMBL/GenBank/DDBJ databases">
        <authorList>
            <person name="Jaros S."/>
            <person name="Januszkiewicz K."/>
            <person name="Wedrychowicz H."/>
        </authorList>
    </citation>
    <scope>NUCLEOTIDE SEQUENCE [LARGE SCALE GENOMIC DNA]</scope>
    <source>
        <strain evidence="2 3">DSM 15929</strain>
    </source>
</reference>
<dbReference type="PROSITE" id="PS51832">
    <property type="entry name" value="HD_GYP"/>
    <property type="match status" value="1"/>
</dbReference>
<feature type="domain" description="HD-GYP" evidence="1">
    <location>
        <begin position="123"/>
        <end position="318"/>
    </location>
</feature>
<dbReference type="InterPro" id="IPR003607">
    <property type="entry name" value="HD/PDEase_dom"/>
</dbReference>
<dbReference type="PANTHER" id="PTHR43155:SF2">
    <property type="entry name" value="CYCLIC DI-GMP PHOSPHODIESTERASE PA4108"/>
    <property type="match status" value="1"/>
</dbReference>
<dbReference type="EMBL" id="FRAC01000011">
    <property type="protein sequence ID" value="SHK37180.1"/>
    <property type="molecule type" value="Genomic_DNA"/>
</dbReference>
<evidence type="ECO:0000313" key="3">
    <source>
        <dbReference type="Proteomes" id="UP000184386"/>
    </source>
</evidence>
<protein>
    <submittedName>
        <fullName evidence="2">HDIG domain-containing protein</fullName>
    </submittedName>
</protein>
<keyword evidence="3" id="KW-1185">Reference proteome</keyword>
<organism evidence="2 3">
    <name type="scientific">Anaerocolumna jejuensis DSM 15929</name>
    <dbReference type="NCBI Taxonomy" id="1121322"/>
    <lineage>
        <taxon>Bacteria</taxon>
        <taxon>Bacillati</taxon>
        <taxon>Bacillota</taxon>
        <taxon>Clostridia</taxon>
        <taxon>Lachnospirales</taxon>
        <taxon>Lachnospiraceae</taxon>
        <taxon>Anaerocolumna</taxon>
    </lineage>
</organism>
<dbReference type="AlphaFoldDB" id="A0A1M6RXK7"/>
<sequence length="359" mass="40823">MLNKQRISIKQAKPGLIVSDDIYNSTNQLVISKGVMLTDRIITRLKFNSISEFNIIQETKEPLMPVKETSYSQKVRESIEFQEFQSAFTEQVDTFKNEFNKLTDKNEPIDIDGLLEHTSDLLHKTRNGIHVFDMLHCMRQYDDITYVHCMNVSLLCNVFGQWLKLPDKDLEVLTLAGLLHDVGKLSLPGELINKQEKLTASDYITIKTHPIQGYNILKNKGLDPRIANAALMHHERCDGSGYPYKIKGDEIEPFAKIIGIVDVYDAMTSARVYRPALSPFEAISVFESEGLQKYDPAYILLFLEKIVQAYVGNRVRLSNGKEGEIRLINKQALSKPVIQLASSFLDLSKEKDLKVEALL</sequence>
<dbReference type="CDD" id="cd00077">
    <property type="entry name" value="HDc"/>
    <property type="match status" value="1"/>
</dbReference>
<dbReference type="SUPFAM" id="SSF109604">
    <property type="entry name" value="HD-domain/PDEase-like"/>
    <property type="match status" value="1"/>
</dbReference>